<sequence length="310" mass="33703">MILADLLADEVVESYSVRLPSYVNVSKKNVKPVNLNVYRNLHHYHLSTQKKNFADDVKPLLRDKPRAEKVWIHYTIFASRNGTLDTMNVGSVADKYFSDTMVEAGKIPDDSQEHVVLVTFSFGGVAPMDGHTIATVNILKKEPEDMRILLDQEDIQNALNAYVKTLNIPNAEEATVELEVVDGEIEAEVIMGTAPVKNKGGRPRKKPGPKPKVKEEVADAPEESADSSNEGSGSDSDTGGGDDQEATTEAGEESTAEETAKPETEGKTKKGNLFGDEESPSSDSTKSETTEKSGASKVKTTKKSSIFDVD</sequence>
<evidence type="ECO:0000256" key="1">
    <source>
        <dbReference type="SAM" id="MobiDB-lite"/>
    </source>
</evidence>
<gene>
    <name evidence="2" type="ORF">DFL12P1_0024</name>
</gene>
<accession>A0A023NH85</accession>
<dbReference type="EMBL" id="KJ621082">
    <property type="protein sequence ID" value="AHX00985.1"/>
    <property type="molecule type" value="Genomic_DNA"/>
</dbReference>
<feature type="compositionally biased region" description="Low complexity" evidence="1">
    <location>
        <begin position="226"/>
        <end position="237"/>
    </location>
</feature>
<feature type="compositionally biased region" description="Basic residues" evidence="1">
    <location>
        <begin position="199"/>
        <end position="211"/>
    </location>
</feature>
<dbReference type="Proteomes" id="UP000024335">
    <property type="component" value="Segment"/>
</dbReference>
<evidence type="ECO:0000313" key="2">
    <source>
        <dbReference type="EMBL" id="AHX00985.1"/>
    </source>
</evidence>
<protein>
    <submittedName>
        <fullName evidence="2">Uncharacterized protein</fullName>
    </submittedName>
</protein>
<proteinExistence type="predicted"/>
<feature type="compositionally biased region" description="Acidic residues" evidence="1">
    <location>
        <begin position="240"/>
        <end position="256"/>
    </location>
</feature>
<evidence type="ECO:0000313" key="3">
    <source>
        <dbReference type="Proteomes" id="UP000024335"/>
    </source>
</evidence>
<name>A0A023NH85_9CAUD</name>
<dbReference type="OrthoDB" id="16097at10239"/>
<reference evidence="2" key="1">
    <citation type="submission" date="2014-05" db="EMBL/GenBank/DDBJ databases">
        <title>Complete genome sequence of bacteriophage DFL12phi1, which infects Dinoroseobacter shibae.</title>
        <authorList>
            <person name="Ji J."/>
            <person name="Zhang R."/>
            <person name="Jiao N."/>
        </authorList>
    </citation>
    <scope>NUCLEOTIDE SEQUENCE [LARGE SCALE GENOMIC DNA]</scope>
</reference>
<dbReference type="GeneID" id="19686228"/>
<feature type="region of interest" description="Disordered" evidence="1">
    <location>
        <begin position="194"/>
        <end position="310"/>
    </location>
</feature>
<feature type="compositionally biased region" description="Basic and acidic residues" evidence="1">
    <location>
        <begin position="258"/>
        <end position="268"/>
    </location>
</feature>
<keyword evidence="3" id="KW-1185">Reference proteome</keyword>
<dbReference type="KEGG" id="vg:19686228"/>
<organism evidence="2 3">
    <name type="scientific">Dinoroseobacter phage DFL12phi1</name>
    <dbReference type="NCBI Taxonomy" id="1477404"/>
    <lineage>
        <taxon>Viruses</taxon>
        <taxon>Duplodnaviria</taxon>
        <taxon>Heunggongvirae</taxon>
        <taxon>Uroviricota</taxon>
        <taxon>Caudoviricetes</taxon>
        <taxon>Schitoviridae</taxon>
        <taxon>Rhodovirinae</taxon>
        <taxon>Baltimorevirus</taxon>
        <taxon>Baltimorevirus DFL12</taxon>
    </lineage>
</organism>
<dbReference type="RefSeq" id="YP_009043704.1">
    <property type="nucleotide sequence ID" value="NC_024367.1"/>
</dbReference>